<evidence type="ECO:0000256" key="2">
    <source>
        <dbReference type="ARBA" id="ARBA00022801"/>
    </source>
</evidence>
<dbReference type="Proteomes" id="UP000192929">
    <property type="component" value="Unassembled WGS sequence"/>
</dbReference>
<keyword evidence="5" id="KW-1185">Reference proteome</keyword>
<reference evidence="5" key="1">
    <citation type="submission" date="2017-04" db="EMBL/GenBank/DDBJ databases">
        <authorList>
            <person name="Varghese N."/>
            <person name="Submissions S."/>
        </authorList>
    </citation>
    <scope>NUCLEOTIDE SEQUENCE [LARGE SCALE GENOMIC DNA]</scope>
    <source>
        <strain evidence="5">NIO-1021</strain>
    </source>
</reference>
<evidence type="ECO:0000256" key="1">
    <source>
        <dbReference type="ARBA" id="ARBA00008324"/>
    </source>
</evidence>
<dbReference type="Gene3D" id="3.10.129.10">
    <property type="entry name" value="Hotdog Thioesterase"/>
    <property type="match status" value="1"/>
</dbReference>
<organism evidence="4 5">
    <name type="scientific">Kocuria marina subsp. indica</name>
    <dbReference type="NCBI Taxonomy" id="1049583"/>
    <lineage>
        <taxon>Bacteria</taxon>
        <taxon>Bacillati</taxon>
        <taxon>Actinomycetota</taxon>
        <taxon>Actinomycetes</taxon>
        <taxon>Micrococcales</taxon>
        <taxon>Micrococcaceae</taxon>
        <taxon>Kocuria</taxon>
    </lineage>
</organism>
<feature type="domain" description="Thioesterase" evidence="3">
    <location>
        <begin position="68"/>
        <end position="141"/>
    </location>
</feature>
<accession>A0A1X7DX39</accession>
<comment type="similarity">
    <text evidence="1">Belongs to the thioesterase PaaI family.</text>
</comment>
<evidence type="ECO:0000313" key="5">
    <source>
        <dbReference type="Proteomes" id="UP000192929"/>
    </source>
</evidence>
<dbReference type="RefSeq" id="WP_085107991.1">
    <property type="nucleotide sequence ID" value="NZ_FXAC01000016.1"/>
</dbReference>
<dbReference type="GO" id="GO:0005829">
    <property type="term" value="C:cytosol"/>
    <property type="evidence" value="ECO:0007669"/>
    <property type="project" value="TreeGrafter"/>
</dbReference>
<name>A0A1X7DX39_9MICC</name>
<dbReference type="InterPro" id="IPR003736">
    <property type="entry name" value="PAAI_dom"/>
</dbReference>
<dbReference type="SUPFAM" id="SSF54637">
    <property type="entry name" value="Thioesterase/thiol ester dehydrase-isomerase"/>
    <property type="match status" value="1"/>
</dbReference>
<proteinExistence type="inferred from homology"/>
<dbReference type="AlphaFoldDB" id="A0A1X7DX39"/>
<gene>
    <name evidence="4" type="ORF">SAMN06296028_11660</name>
</gene>
<evidence type="ECO:0000259" key="3">
    <source>
        <dbReference type="Pfam" id="PF03061"/>
    </source>
</evidence>
<dbReference type="InterPro" id="IPR029069">
    <property type="entry name" value="HotDog_dom_sf"/>
</dbReference>
<dbReference type="InterPro" id="IPR006683">
    <property type="entry name" value="Thioestr_dom"/>
</dbReference>
<dbReference type="GO" id="GO:0061522">
    <property type="term" value="F:1,4-dihydroxy-2-naphthoyl-CoA thioesterase activity"/>
    <property type="evidence" value="ECO:0007669"/>
    <property type="project" value="TreeGrafter"/>
</dbReference>
<dbReference type="NCBIfam" id="TIGR00369">
    <property type="entry name" value="unchar_dom_1"/>
    <property type="match status" value="1"/>
</dbReference>
<dbReference type="PANTHER" id="PTHR43240:SF5">
    <property type="entry name" value="1,4-DIHYDROXY-2-NAPHTHOYL-COA THIOESTERASE 1"/>
    <property type="match status" value="1"/>
</dbReference>
<dbReference type="PANTHER" id="PTHR43240">
    <property type="entry name" value="1,4-DIHYDROXY-2-NAPHTHOYL-COA THIOESTERASE 1"/>
    <property type="match status" value="1"/>
</dbReference>
<keyword evidence="2" id="KW-0378">Hydrolase</keyword>
<dbReference type="Pfam" id="PF03061">
    <property type="entry name" value="4HBT"/>
    <property type="match status" value="1"/>
</dbReference>
<dbReference type="EMBL" id="FXAC01000016">
    <property type="protein sequence ID" value="SMF22970.1"/>
    <property type="molecule type" value="Genomic_DNA"/>
</dbReference>
<sequence length="160" mass="17088">MHEDPTRADVRAENARVASPAEEFGEAYEPWTIELGELDEKMGVVVEEQSAERVVATMPVEGNRQSLGLLHGGASVALGEMLGSWAAVIHGSTMGKVAVGVDINATHHASATSGRVRGVAMAIHLGRSVTNHEVVITHIDTGKRLCTVRITNYLKPAKRS</sequence>
<protein>
    <submittedName>
        <fullName evidence="4">Uncharacterized domain 1-containing protein</fullName>
    </submittedName>
</protein>
<dbReference type="CDD" id="cd03443">
    <property type="entry name" value="PaaI_thioesterase"/>
    <property type="match status" value="1"/>
</dbReference>
<evidence type="ECO:0000313" key="4">
    <source>
        <dbReference type="EMBL" id="SMF22970.1"/>
    </source>
</evidence>